<sequence length="451" mass="50946">MFSDGQATPRDLIPPWGNTLVYLMLQGQAMNERMLPLASLLLESGSDLSYRDEDGYSSCMLIFQSKMGLDYLQDHVCHFWDLETFSNFDNGDLWLISSIARCTPRLLRKLELQNKELRTPMEISSSIRPRIENIVELTAEQQVAWVIAAAAKDRVPFMQTLCSCGTLAMAKPFIDSSLDLDEIVGDSWGMTYLRSAAKAGNLEVVKALIEAGAKMDQKALYWLSDHLCTSVLDEFLWRWRYISLGKPVLGRGTPSIKSELWITDTILSHPDFTGPNALLLSIWPGVDRDIVLSIMKHGIGRRDGQPPVTRLMKVWGSEVIQATKTRLPYLKDMLHYGLGVDCEDAMGCTAVLFAIDLAAEKELALLINAGANLTRRTRYGLTPLELAKSNLEADHPRPEQRAFNSIWFQARKMTLEQDQRIYHMLSKAIHVQRRLPLCEPTIVVPRDVHIQ</sequence>
<dbReference type="Proteomes" id="UP000754883">
    <property type="component" value="Unassembled WGS sequence"/>
</dbReference>
<dbReference type="OrthoDB" id="194358at2759"/>
<accession>A0A9N9U1X2</accession>
<dbReference type="EMBL" id="CABFNO020001231">
    <property type="protein sequence ID" value="CAG9970429.1"/>
    <property type="molecule type" value="Genomic_DNA"/>
</dbReference>
<reference evidence="4 5" key="2">
    <citation type="submission" date="2021-10" db="EMBL/GenBank/DDBJ databases">
        <authorList>
            <person name="Piombo E."/>
        </authorList>
    </citation>
    <scope>NUCLEOTIDE SEQUENCE [LARGE SCALE GENOMIC DNA]</scope>
</reference>
<dbReference type="Pfam" id="PF00023">
    <property type="entry name" value="Ank"/>
    <property type="match status" value="1"/>
</dbReference>
<dbReference type="SMART" id="SM00248">
    <property type="entry name" value="ANK"/>
    <property type="match status" value="3"/>
</dbReference>
<name>A0A9N9U1X2_9HYPO</name>
<dbReference type="PROSITE" id="PS50297">
    <property type="entry name" value="ANK_REP_REGION"/>
    <property type="match status" value="1"/>
</dbReference>
<comment type="caution">
    <text evidence="4">The sequence shown here is derived from an EMBL/GenBank/DDBJ whole genome shotgun (WGS) entry which is preliminary data.</text>
</comment>
<protein>
    <submittedName>
        <fullName evidence="4">Uncharacterized protein</fullName>
    </submittedName>
</protein>
<proteinExistence type="predicted"/>
<dbReference type="InterPro" id="IPR050889">
    <property type="entry name" value="Dendritic_Spine_Reg/Scaffold"/>
</dbReference>
<evidence type="ECO:0000256" key="1">
    <source>
        <dbReference type="ARBA" id="ARBA00022737"/>
    </source>
</evidence>
<feature type="repeat" description="ANK" evidence="3">
    <location>
        <begin position="188"/>
        <end position="220"/>
    </location>
</feature>
<organism evidence="4 5">
    <name type="scientific">Clonostachys byssicola</name>
    <dbReference type="NCBI Taxonomy" id="160290"/>
    <lineage>
        <taxon>Eukaryota</taxon>
        <taxon>Fungi</taxon>
        <taxon>Dikarya</taxon>
        <taxon>Ascomycota</taxon>
        <taxon>Pezizomycotina</taxon>
        <taxon>Sordariomycetes</taxon>
        <taxon>Hypocreomycetidae</taxon>
        <taxon>Hypocreales</taxon>
        <taxon>Bionectriaceae</taxon>
        <taxon>Clonostachys</taxon>
    </lineage>
</organism>
<dbReference type="SUPFAM" id="SSF48403">
    <property type="entry name" value="Ankyrin repeat"/>
    <property type="match status" value="1"/>
</dbReference>
<evidence type="ECO:0000256" key="2">
    <source>
        <dbReference type="ARBA" id="ARBA00023043"/>
    </source>
</evidence>
<keyword evidence="2 3" id="KW-0040">ANK repeat</keyword>
<dbReference type="PROSITE" id="PS50088">
    <property type="entry name" value="ANK_REPEAT"/>
    <property type="match status" value="1"/>
</dbReference>
<keyword evidence="5" id="KW-1185">Reference proteome</keyword>
<dbReference type="Gene3D" id="1.25.40.20">
    <property type="entry name" value="Ankyrin repeat-containing domain"/>
    <property type="match status" value="2"/>
</dbReference>
<evidence type="ECO:0000256" key="3">
    <source>
        <dbReference type="PROSITE-ProRule" id="PRU00023"/>
    </source>
</evidence>
<dbReference type="AlphaFoldDB" id="A0A9N9U1X2"/>
<dbReference type="InterPro" id="IPR002110">
    <property type="entry name" value="Ankyrin_rpt"/>
</dbReference>
<keyword evidence="1" id="KW-0677">Repeat</keyword>
<reference evidence="5" key="1">
    <citation type="submission" date="2019-06" db="EMBL/GenBank/DDBJ databases">
        <authorList>
            <person name="Broberg M."/>
        </authorList>
    </citation>
    <scope>NUCLEOTIDE SEQUENCE [LARGE SCALE GENOMIC DNA]</scope>
</reference>
<dbReference type="PANTHER" id="PTHR24166:SF48">
    <property type="entry name" value="PROTEIN VAPYRIN"/>
    <property type="match status" value="1"/>
</dbReference>
<evidence type="ECO:0000313" key="5">
    <source>
        <dbReference type="Proteomes" id="UP000754883"/>
    </source>
</evidence>
<dbReference type="InterPro" id="IPR036770">
    <property type="entry name" value="Ankyrin_rpt-contain_sf"/>
</dbReference>
<evidence type="ECO:0000313" key="4">
    <source>
        <dbReference type="EMBL" id="CAG9970429.1"/>
    </source>
</evidence>
<dbReference type="PANTHER" id="PTHR24166">
    <property type="entry name" value="ROLLING PEBBLES, ISOFORM B"/>
    <property type="match status" value="1"/>
</dbReference>
<gene>
    <name evidence="4" type="ORF">CBYS24578_00018139</name>
</gene>